<name>A0A3B0WG82_9ZZZZ</name>
<keyword evidence="1" id="KW-0813">Transport</keyword>
<dbReference type="InterPro" id="IPR003810">
    <property type="entry name" value="Mntp/YtaF"/>
</dbReference>
<keyword evidence="2" id="KW-1003">Cell membrane</keyword>
<keyword evidence="7" id="KW-0464">Manganese</keyword>
<protein>
    <submittedName>
        <fullName evidence="9">Manganese efflux pump MntP</fullName>
    </submittedName>
</protein>
<feature type="transmembrane region" description="Helical" evidence="8">
    <location>
        <begin position="107"/>
        <end position="125"/>
    </location>
</feature>
<dbReference type="AlphaFoldDB" id="A0A3B0WG82"/>
<feature type="transmembrane region" description="Helical" evidence="8">
    <location>
        <begin position="131"/>
        <end position="150"/>
    </location>
</feature>
<feature type="transmembrane region" description="Helical" evidence="8">
    <location>
        <begin position="39"/>
        <end position="58"/>
    </location>
</feature>
<feature type="transmembrane region" description="Helical" evidence="8">
    <location>
        <begin position="70"/>
        <end position="86"/>
    </location>
</feature>
<dbReference type="EMBL" id="UOEX01000460">
    <property type="protein sequence ID" value="VAW42604.1"/>
    <property type="molecule type" value="Genomic_DNA"/>
</dbReference>
<evidence type="ECO:0000256" key="8">
    <source>
        <dbReference type="SAM" id="Phobius"/>
    </source>
</evidence>
<keyword evidence="5" id="KW-0406">Ion transport</keyword>
<evidence type="ECO:0000256" key="2">
    <source>
        <dbReference type="ARBA" id="ARBA00022475"/>
    </source>
</evidence>
<keyword evidence="4 8" id="KW-1133">Transmembrane helix</keyword>
<evidence type="ECO:0000256" key="3">
    <source>
        <dbReference type="ARBA" id="ARBA00022692"/>
    </source>
</evidence>
<feature type="transmembrane region" description="Helical" evidence="8">
    <location>
        <begin position="6"/>
        <end position="27"/>
    </location>
</feature>
<keyword evidence="6 8" id="KW-0472">Membrane</keyword>
<evidence type="ECO:0000256" key="7">
    <source>
        <dbReference type="ARBA" id="ARBA00023211"/>
    </source>
</evidence>
<keyword evidence="3 8" id="KW-0812">Transmembrane</keyword>
<evidence type="ECO:0000256" key="1">
    <source>
        <dbReference type="ARBA" id="ARBA00022448"/>
    </source>
</evidence>
<dbReference type="Pfam" id="PF02659">
    <property type="entry name" value="Mntp"/>
    <property type="match status" value="1"/>
</dbReference>
<dbReference type="PANTHER" id="PTHR35529">
    <property type="entry name" value="MANGANESE EFFLUX PUMP MNTP-RELATED"/>
    <property type="match status" value="1"/>
</dbReference>
<organism evidence="9">
    <name type="scientific">hydrothermal vent metagenome</name>
    <dbReference type="NCBI Taxonomy" id="652676"/>
    <lineage>
        <taxon>unclassified sequences</taxon>
        <taxon>metagenomes</taxon>
        <taxon>ecological metagenomes</taxon>
    </lineage>
</organism>
<dbReference type="PANTHER" id="PTHR35529:SF1">
    <property type="entry name" value="MANGANESE EFFLUX PUMP MNTP-RELATED"/>
    <property type="match status" value="1"/>
</dbReference>
<accession>A0A3B0WG82</accession>
<evidence type="ECO:0000313" key="9">
    <source>
        <dbReference type="EMBL" id="VAW42604.1"/>
    </source>
</evidence>
<sequence>MSLSTIFLIAVALAVDAFAVALAAGIALPRVSWRHTFRLAWHFGLFQAGMNIIGWALGFSIRHLIERVDHWLAFALLAFVGGRMIIEALKTEEAAERGDPTRGRTMVILAVATSIDALAVGLSFAVLKVSIWFPAFVIGIVAALLTALGIHLGHFAGHSSRLGPRVEIVGGLVLIIIGLNILHGHGVF</sequence>
<proteinExistence type="inferred from homology"/>
<dbReference type="HAMAP" id="MF_01521">
    <property type="entry name" value="MntP_pump"/>
    <property type="match status" value="1"/>
</dbReference>
<evidence type="ECO:0000256" key="5">
    <source>
        <dbReference type="ARBA" id="ARBA00023065"/>
    </source>
</evidence>
<dbReference type="InterPro" id="IPR022929">
    <property type="entry name" value="Put_MntP"/>
</dbReference>
<gene>
    <name evidence="9" type="ORF">MNBD_DELTA03-1300</name>
</gene>
<evidence type="ECO:0000256" key="6">
    <source>
        <dbReference type="ARBA" id="ARBA00023136"/>
    </source>
</evidence>
<dbReference type="GO" id="GO:0006811">
    <property type="term" value="P:monoatomic ion transport"/>
    <property type="evidence" value="ECO:0007669"/>
    <property type="project" value="UniProtKB-KW"/>
</dbReference>
<feature type="transmembrane region" description="Helical" evidence="8">
    <location>
        <begin position="162"/>
        <end position="182"/>
    </location>
</feature>
<reference evidence="9" key="1">
    <citation type="submission" date="2018-06" db="EMBL/GenBank/DDBJ databases">
        <authorList>
            <person name="Zhirakovskaya E."/>
        </authorList>
    </citation>
    <scope>NUCLEOTIDE SEQUENCE</scope>
</reference>
<evidence type="ECO:0000256" key="4">
    <source>
        <dbReference type="ARBA" id="ARBA00022989"/>
    </source>
</evidence>